<reference evidence="3 5" key="1">
    <citation type="submission" date="2020-04" db="EMBL/GenBank/DDBJ databases">
        <title>Plant Genome Project.</title>
        <authorList>
            <person name="Zhang R.-G."/>
        </authorList>
    </citation>
    <scope>NUCLEOTIDE SEQUENCE [LARGE SCALE GENOMIC DNA]</scope>
    <source>
        <strain evidence="3">YNK0</strain>
        <tissue evidence="3">Leaf</tissue>
    </source>
</reference>
<proteinExistence type="predicted"/>
<dbReference type="EMBL" id="JABCRI010000008">
    <property type="protein sequence ID" value="KAF8402210.1"/>
    <property type="molecule type" value="Genomic_DNA"/>
</dbReference>
<feature type="chain" id="PRO_5042410741" description="Bifunctional inhibitor/plant lipid transfer protein/seed storage helical domain-containing protein" evidence="1">
    <location>
        <begin position="24"/>
        <end position="99"/>
    </location>
</feature>
<dbReference type="Proteomes" id="UP000655225">
    <property type="component" value="Unassembled WGS sequence"/>
</dbReference>
<dbReference type="InterPro" id="IPR044741">
    <property type="entry name" value="NsLTP-like"/>
</dbReference>
<dbReference type="SUPFAM" id="SSF47699">
    <property type="entry name" value="Bifunctional inhibitor/lipid-transfer protein/seed storage 2S albumin"/>
    <property type="match status" value="1"/>
</dbReference>
<accession>A0A834ZA93</accession>
<dbReference type="AlphaFoldDB" id="A0A834ZA93"/>
<keyword evidence="5" id="KW-1185">Reference proteome</keyword>
<feature type="signal peptide" evidence="1">
    <location>
        <begin position="1"/>
        <end position="23"/>
    </location>
</feature>
<dbReference type="OrthoDB" id="643149at2759"/>
<dbReference type="GO" id="GO:0005504">
    <property type="term" value="F:fatty acid binding"/>
    <property type="evidence" value="ECO:0007669"/>
    <property type="project" value="InterPro"/>
</dbReference>
<dbReference type="CDD" id="cd04660">
    <property type="entry name" value="nsLTP_like"/>
    <property type="match status" value="1"/>
</dbReference>
<protein>
    <recommendedName>
        <fullName evidence="2">Bifunctional inhibitor/plant lipid transfer protein/seed storage helical domain-containing protein</fullName>
    </recommendedName>
</protein>
<sequence length="99" mass="10447">MEILRKLVLFVLVLVAIFVGSKALVLCNIGEDGLTACKPSVSKPNPVSPSDECCKALSAGNMTCLCSYKNSMLLPYLGIDPGLAMQLPAKCNLTPATKC</sequence>
<dbReference type="EMBL" id="JABCRI010000008">
    <property type="protein sequence ID" value="KAF8402206.1"/>
    <property type="molecule type" value="Genomic_DNA"/>
</dbReference>
<dbReference type="PANTHER" id="PTHR33122">
    <property type="entry name" value="LIPID BINDING PROTEIN-RELATED"/>
    <property type="match status" value="1"/>
</dbReference>
<feature type="domain" description="Bifunctional inhibitor/plant lipid transfer protein/seed storage helical" evidence="2">
    <location>
        <begin position="27"/>
        <end position="99"/>
    </location>
</feature>
<keyword evidence="1" id="KW-0732">Signal</keyword>
<name>A0A834ZA93_TETSI</name>
<organism evidence="3 5">
    <name type="scientific">Tetracentron sinense</name>
    <name type="common">Spur-leaf</name>
    <dbReference type="NCBI Taxonomy" id="13715"/>
    <lineage>
        <taxon>Eukaryota</taxon>
        <taxon>Viridiplantae</taxon>
        <taxon>Streptophyta</taxon>
        <taxon>Embryophyta</taxon>
        <taxon>Tracheophyta</taxon>
        <taxon>Spermatophyta</taxon>
        <taxon>Magnoliopsida</taxon>
        <taxon>Trochodendrales</taxon>
        <taxon>Trochodendraceae</taxon>
        <taxon>Tetracentron</taxon>
    </lineage>
</organism>
<evidence type="ECO:0000259" key="2">
    <source>
        <dbReference type="SMART" id="SM00499"/>
    </source>
</evidence>
<evidence type="ECO:0000313" key="5">
    <source>
        <dbReference type="Proteomes" id="UP000655225"/>
    </source>
</evidence>
<dbReference type="InterPro" id="IPR039265">
    <property type="entry name" value="DIR1-like"/>
</dbReference>
<dbReference type="InterPro" id="IPR016140">
    <property type="entry name" value="Bifunc_inhib/LTP/seed_store"/>
</dbReference>
<dbReference type="Pfam" id="PF14368">
    <property type="entry name" value="LTP_2"/>
    <property type="match status" value="1"/>
</dbReference>
<evidence type="ECO:0000313" key="3">
    <source>
        <dbReference type="EMBL" id="KAF8402206.1"/>
    </source>
</evidence>
<gene>
    <name evidence="3" type="ORF">HHK36_013158</name>
    <name evidence="4" type="ORF">HHK36_013162</name>
</gene>
<dbReference type="SMART" id="SM00499">
    <property type="entry name" value="AAI"/>
    <property type="match status" value="1"/>
</dbReference>
<dbReference type="GO" id="GO:0009627">
    <property type="term" value="P:systemic acquired resistance"/>
    <property type="evidence" value="ECO:0007669"/>
    <property type="project" value="InterPro"/>
</dbReference>
<dbReference type="PANTHER" id="PTHR33122:SF60">
    <property type="entry name" value="LIPID-TRANSFER PROTEIN DIR1-RELATED"/>
    <property type="match status" value="1"/>
</dbReference>
<dbReference type="Gene3D" id="1.10.110.10">
    <property type="entry name" value="Plant lipid-transfer and hydrophobic proteins"/>
    <property type="match status" value="1"/>
</dbReference>
<dbReference type="InterPro" id="IPR036312">
    <property type="entry name" value="Bifun_inhib/LTP/seed_sf"/>
</dbReference>
<comment type="caution">
    <text evidence="3">The sequence shown here is derived from an EMBL/GenBank/DDBJ whole genome shotgun (WGS) entry which is preliminary data.</text>
</comment>
<dbReference type="OMA" id="CFCELEN"/>
<evidence type="ECO:0000313" key="4">
    <source>
        <dbReference type="EMBL" id="KAF8402210.1"/>
    </source>
</evidence>
<evidence type="ECO:0000256" key="1">
    <source>
        <dbReference type="SAM" id="SignalP"/>
    </source>
</evidence>